<dbReference type="PANTHER" id="PTHR43798">
    <property type="entry name" value="MONOACYLGLYCEROL LIPASE"/>
    <property type="match status" value="1"/>
</dbReference>
<evidence type="ECO:0000313" key="5">
    <source>
        <dbReference type="EMBL" id="OHV35139.1"/>
    </source>
</evidence>
<evidence type="ECO:0000259" key="4">
    <source>
        <dbReference type="Pfam" id="PF12697"/>
    </source>
</evidence>
<dbReference type="InterPro" id="IPR029058">
    <property type="entry name" value="AB_hydrolase_fold"/>
</dbReference>
<dbReference type="Pfam" id="PF12697">
    <property type="entry name" value="Abhydrolase_6"/>
    <property type="match status" value="1"/>
</dbReference>
<reference evidence="6" key="1">
    <citation type="submission" date="2016-07" db="EMBL/GenBank/DDBJ databases">
        <title>Sequence Frankia sp. strain CcI1.17.</title>
        <authorList>
            <person name="Ghodhbane-Gtari F."/>
            <person name="Swanson E."/>
            <person name="Gueddou A."/>
            <person name="Morris K."/>
            <person name="Hezbri K."/>
            <person name="Ktari A."/>
            <person name="Nouioui I."/>
            <person name="Abebe-Akele F."/>
            <person name="Simpson S."/>
            <person name="Thomas K."/>
            <person name="Gtari M."/>
            <person name="Tisa L.S."/>
            <person name="Hurst S."/>
        </authorList>
    </citation>
    <scope>NUCLEOTIDE SEQUENCE [LARGE SCALE GENOMIC DNA]</scope>
    <source>
        <strain evidence="6">Cc1.17</strain>
    </source>
</reference>
<feature type="active site" description="Charge relay system" evidence="2">
    <location>
        <position position="203"/>
    </location>
</feature>
<feature type="binding site" evidence="3">
    <location>
        <position position="103"/>
    </location>
    <ligand>
        <name>substrate</name>
    </ligand>
</feature>
<dbReference type="InterPro" id="IPR000073">
    <property type="entry name" value="AB_hydrolase_1"/>
</dbReference>
<dbReference type="PANTHER" id="PTHR43798:SF31">
    <property type="entry name" value="AB HYDROLASE SUPERFAMILY PROTEIN YCLE"/>
    <property type="match status" value="1"/>
</dbReference>
<dbReference type="RefSeq" id="WP_071085809.1">
    <property type="nucleotide sequence ID" value="NZ_MBLM01000123.1"/>
</dbReference>
<comment type="caution">
    <text evidence="5">The sequence shown here is derived from an EMBL/GenBank/DDBJ whole genome shotgun (WGS) entry which is preliminary data.</text>
</comment>
<dbReference type="AlphaFoldDB" id="A0A1S1QNJ2"/>
<sequence length="272" mass="29028">MAGVPVSAVLPGAEPFDLPGGGDGSTGVLLVHGFTGSPQSMRPWGDHLAAAGLRVRCPLLPGHGTRWQDMARTTWHDWYGAADAAFGELSRSCERVFVMGLSMGGTLTLRLAEVHGSRVAGTVTVNASLGTDRRVAVLAPLLSRVLPTVPGVTNDIRAPGVREVGYSRVPTRAFASLRELWAVTRADLGRVVCPVVAYRSTTDHVVEPTSGRLLLSGLTAAPVEERLLHDSYHVATLDNEKETIFKGSVDFVTARSRPDESRPHVPESGDHD</sequence>
<dbReference type="SUPFAM" id="SSF53474">
    <property type="entry name" value="alpha/beta-Hydrolases"/>
    <property type="match status" value="1"/>
</dbReference>
<keyword evidence="6" id="KW-1185">Reference proteome</keyword>
<protein>
    <submittedName>
        <fullName evidence="5">Carboxylesterase</fullName>
    </submittedName>
</protein>
<dbReference type="Proteomes" id="UP000179627">
    <property type="component" value="Unassembled WGS sequence"/>
</dbReference>
<dbReference type="OrthoDB" id="9786110at2"/>
<proteinExistence type="predicted"/>
<dbReference type="InterPro" id="IPR050266">
    <property type="entry name" value="AB_hydrolase_sf"/>
</dbReference>
<evidence type="ECO:0000313" key="6">
    <source>
        <dbReference type="Proteomes" id="UP000179627"/>
    </source>
</evidence>
<feature type="active site" description="Nucleophile" evidence="2">
    <location>
        <position position="102"/>
    </location>
</feature>
<evidence type="ECO:0000256" key="2">
    <source>
        <dbReference type="PIRSR" id="PIRSR017388-1"/>
    </source>
</evidence>
<name>A0A1S1QNJ2_9ACTN</name>
<dbReference type="Gene3D" id="3.40.50.1820">
    <property type="entry name" value="alpha/beta hydrolase"/>
    <property type="match status" value="1"/>
</dbReference>
<evidence type="ECO:0000256" key="3">
    <source>
        <dbReference type="PIRSR" id="PIRSR017388-2"/>
    </source>
</evidence>
<dbReference type="PIRSF" id="PIRSF017388">
    <property type="entry name" value="Esterase_lipase"/>
    <property type="match status" value="1"/>
</dbReference>
<feature type="active site" description="Charge relay system" evidence="2">
    <location>
        <position position="233"/>
    </location>
</feature>
<dbReference type="EMBL" id="MBLM01000123">
    <property type="protein sequence ID" value="OHV35139.1"/>
    <property type="molecule type" value="Genomic_DNA"/>
</dbReference>
<gene>
    <name evidence="5" type="ORF">CC117_20255</name>
</gene>
<evidence type="ECO:0000256" key="1">
    <source>
        <dbReference type="ARBA" id="ARBA00022801"/>
    </source>
</evidence>
<dbReference type="InterPro" id="IPR012354">
    <property type="entry name" value="Esterase_lipase"/>
</dbReference>
<feature type="binding site" evidence="3">
    <location>
        <position position="34"/>
    </location>
    <ligand>
        <name>substrate</name>
    </ligand>
</feature>
<dbReference type="GO" id="GO:0052689">
    <property type="term" value="F:carboxylic ester hydrolase activity"/>
    <property type="evidence" value="ECO:0007669"/>
    <property type="project" value="InterPro"/>
</dbReference>
<organism evidence="5 6">
    <name type="scientific">Parafrankia colletiae</name>
    <dbReference type="NCBI Taxonomy" id="573497"/>
    <lineage>
        <taxon>Bacteria</taxon>
        <taxon>Bacillati</taxon>
        <taxon>Actinomycetota</taxon>
        <taxon>Actinomycetes</taxon>
        <taxon>Frankiales</taxon>
        <taxon>Frankiaceae</taxon>
        <taxon>Parafrankia</taxon>
    </lineage>
</organism>
<keyword evidence="1" id="KW-0378">Hydrolase</keyword>
<accession>A0A1S1QNJ2</accession>
<dbReference type="GO" id="GO:0016020">
    <property type="term" value="C:membrane"/>
    <property type="evidence" value="ECO:0007669"/>
    <property type="project" value="TreeGrafter"/>
</dbReference>
<feature type="domain" description="AB hydrolase-1" evidence="4">
    <location>
        <begin position="28"/>
        <end position="237"/>
    </location>
</feature>